<dbReference type="Pfam" id="PF18738">
    <property type="entry name" value="HEPN_DZIP3"/>
    <property type="match status" value="1"/>
</dbReference>
<dbReference type="SUPFAM" id="SSF48403">
    <property type="entry name" value="Ankyrin repeat"/>
    <property type="match status" value="1"/>
</dbReference>
<dbReference type="PROSITE" id="PS50297">
    <property type="entry name" value="ANK_REP_REGION"/>
    <property type="match status" value="6"/>
</dbReference>
<dbReference type="SUPFAM" id="SSF52540">
    <property type="entry name" value="P-loop containing nucleoside triphosphate hydrolases"/>
    <property type="match status" value="1"/>
</dbReference>
<feature type="repeat" description="ANK" evidence="3">
    <location>
        <begin position="764"/>
        <end position="796"/>
    </location>
</feature>
<dbReference type="OrthoDB" id="10013686at2759"/>
<reference evidence="7 8" key="1">
    <citation type="submission" date="2020-06" db="EMBL/GenBank/DDBJ databases">
        <authorList>
            <person name="Li R."/>
            <person name="Bekaert M."/>
        </authorList>
    </citation>
    <scope>NUCLEOTIDE SEQUENCE [LARGE SCALE GENOMIC DNA]</scope>
    <source>
        <strain evidence="8">wild</strain>
    </source>
</reference>
<dbReference type="AlphaFoldDB" id="A0A6J8EP19"/>
<organism evidence="7 8">
    <name type="scientific">Mytilus coruscus</name>
    <name type="common">Sea mussel</name>
    <dbReference type="NCBI Taxonomy" id="42192"/>
    <lineage>
        <taxon>Eukaryota</taxon>
        <taxon>Metazoa</taxon>
        <taxon>Spiralia</taxon>
        <taxon>Lophotrochozoa</taxon>
        <taxon>Mollusca</taxon>
        <taxon>Bivalvia</taxon>
        <taxon>Autobranchia</taxon>
        <taxon>Pteriomorphia</taxon>
        <taxon>Mytilida</taxon>
        <taxon>Mytiloidea</taxon>
        <taxon>Mytilidae</taxon>
        <taxon>Mytilinae</taxon>
        <taxon>Mytilus</taxon>
    </lineage>
</organism>
<evidence type="ECO:0000256" key="1">
    <source>
        <dbReference type="ARBA" id="ARBA00022737"/>
    </source>
</evidence>
<evidence type="ECO:0000259" key="5">
    <source>
        <dbReference type="Pfam" id="PF18738"/>
    </source>
</evidence>
<protein>
    <submittedName>
        <fullName evidence="7">Uncharacterized protein</fullName>
    </submittedName>
</protein>
<sequence>MTSIPGAESNYIKIALLVLRISQRAVRVKFDFELHPECLQKTIYKHKVKLRGLQQKNRISQDQWELLFPPKEKGEASSKTFDITLMMCLIRNLTEIQIGNTLPLSSQTGPSDDLTRINVYRNRIAHVENAQINDTDFSKYWDDISQAIIRLGGEVLRAECVQLKDKEFNIDESEERLRQIRIELKLAAVENILQEVTDRMNYFEGEQNDPIPRNIRDQIAKQIDDWKSKDTKFFVKTKRSEYALQRMEVSSCVVLTGGPGVGKTFIARNIALTFGRKGYRLIPVLKPKDIRKFYQQGKKSIFIVDDMCGTYTANQCKMDNWQQLSPVIKTILSDECCKIIVSCRKQIYLDERFKLLSPFQDCECNLMTKRLRTKEIKQMIERYNISKKVLSMESCIDSFEGKCRLCGLALCVLFNNKIDETWFQSKNTHDEEKMLEDTYGACGLNRGTSKVLIGEAFSTLEGTYVCKQNGIYTTLHDRLFDFLVYYFGQKMLQCLIEHGDSNLICERFRWQGSTETIGKDIDFITEIPDYSLQMFLDRLIKDWSKNRASIVFYNNNMKDIDFREKFLQYLEQLDKTDQVKLANTMDRMFPKEDSCSGNYPIIDVCYQGYDDLLQWLLHNDANVNQRREDGNTPLIVASTYGNTDIVVMLLKLNPDVNACTEKKVTALHMACQNNYISIVKQLLKKDIDVNFCDEHGQSPLFHACGKGSTAIVANLLRKSPDVNQGTHAGSNPLLVACSVGNIDVITLLLESKNVNIDVNARDADGYTPLVIACFKNYTEISSLLINAKANVDIQVFNGASALCFAIGHGNLETTSLLLKNNASLQTGFKNRQQIMNALSKNPERTLNDIQEEIRTFFVRNALPNVRDYVSKMSGDYWFDALVDSSPLHIACFMGHTNIVECLLNLDAYVDFTKEDGTTPLFFACELGHADIVRLLLDKGADVKIRRQDGKSSLNIAEYNGHMSIVAMLIECGAD</sequence>
<dbReference type="InterPro" id="IPR036770">
    <property type="entry name" value="Ankyrin_rpt-contain_sf"/>
</dbReference>
<evidence type="ECO:0000256" key="4">
    <source>
        <dbReference type="SAM" id="Coils"/>
    </source>
</evidence>
<keyword evidence="4" id="KW-0175">Coiled coil</keyword>
<dbReference type="InterPro" id="IPR002110">
    <property type="entry name" value="Ankyrin_rpt"/>
</dbReference>
<evidence type="ECO:0000313" key="7">
    <source>
        <dbReference type="EMBL" id="CAC5421616.1"/>
    </source>
</evidence>
<feature type="domain" description="DZIP3-like HEPN" evidence="5">
    <location>
        <begin position="37"/>
        <end position="171"/>
    </location>
</feature>
<keyword evidence="8" id="KW-1185">Reference proteome</keyword>
<proteinExistence type="predicted"/>
<dbReference type="InterPro" id="IPR049050">
    <property type="entry name" value="nSTAND3"/>
</dbReference>
<keyword evidence="1" id="KW-0677">Repeat</keyword>
<dbReference type="Gene3D" id="1.25.40.20">
    <property type="entry name" value="Ankyrin repeat-containing domain"/>
    <property type="match status" value="3"/>
</dbReference>
<feature type="repeat" description="ANK" evidence="3">
    <location>
        <begin position="629"/>
        <end position="661"/>
    </location>
</feature>
<evidence type="ECO:0000313" key="8">
    <source>
        <dbReference type="Proteomes" id="UP000507470"/>
    </source>
</evidence>
<feature type="repeat" description="ANK" evidence="3">
    <location>
        <begin position="882"/>
        <end position="914"/>
    </location>
</feature>
<feature type="repeat" description="ANK" evidence="3">
    <location>
        <begin position="948"/>
        <end position="974"/>
    </location>
</feature>
<feature type="coiled-coil region" evidence="4">
    <location>
        <begin position="163"/>
        <end position="190"/>
    </location>
</feature>
<dbReference type="InterPro" id="IPR041249">
    <property type="entry name" value="HEPN_DZIP3"/>
</dbReference>
<dbReference type="EMBL" id="CACVKT020009359">
    <property type="protein sequence ID" value="CAC5421616.1"/>
    <property type="molecule type" value="Genomic_DNA"/>
</dbReference>
<feature type="domain" description="Novel STAND NTPase 3" evidence="6">
    <location>
        <begin position="234"/>
        <end position="382"/>
    </location>
</feature>
<keyword evidence="2 3" id="KW-0040">ANK repeat</keyword>
<dbReference type="PROSITE" id="PS50088">
    <property type="entry name" value="ANK_REPEAT"/>
    <property type="match status" value="7"/>
</dbReference>
<name>A0A6J8EP19_MYTCO</name>
<dbReference type="PANTHER" id="PTHR24198">
    <property type="entry name" value="ANKYRIN REPEAT AND PROTEIN KINASE DOMAIN-CONTAINING PROTEIN"/>
    <property type="match status" value="1"/>
</dbReference>
<dbReference type="InterPro" id="IPR027417">
    <property type="entry name" value="P-loop_NTPase"/>
</dbReference>
<dbReference type="Proteomes" id="UP000507470">
    <property type="component" value="Unassembled WGS sequence"/>
</dbReference>
<dbReference type="Pfam" id="PF13606">
    <property type="entry name" value="Ank_3"/>
    <property type="match status" value="1"/>
</dbReference>
<feature type="repeat" description="ANK" evidence="3">
    <location>
        <begin position="695"/>
        <end position="727"/>
    </location>
</feature>
<dbReference type="SMART" id="SM00248">
    <property type="entry name" value="ANK"/>
    <property type="match status" value="10"/>
</dbReference>
<gene>
    <name evidence="7" type="ORF">MCOR_53716</name>
</gene>
<evidence type="ECO:0000256" key="2">
    <source>
        <dbReference type="ARBA" id="ARBA00023043"/>
    </source>
</evidence>
<feature type="repeat" description="ANK" evidence="3">
    <location>
        <begin position="915"/>
        <end position="947"/>
    </location>
</feature>
<dbReference type="Pfam" id="PF12796">
    <property type="entry name" value="Ank_2"/>
    <property type="match status" value="3"/>
</dbReference>
<evidence type="ECO:0000259" key="6">
    <source>
        <dbReference type="Pfam" id="PF20720"/>
    </source>
</evidence>
<evidence type="ECO:0000256" key="3">
    <source>
        <dbReference type="PROSITE-ProRule" id="PRU00023"/>
    </source>
</evidence>
<dbReference type="PANTHER" id="PTHR24198:SF165">
    <property type="entry name" value="ANKYRIN REPEAT-CONTAINING PROTEIN-RELATED"/>
    <property type="match status" value="1"/>
</dbReference>
<dbReference type="PRINTS" id="PR01415">
    <property type="entry name" value="ANKYRIN"/>
</dbReference>
<feature type="repeat" description="ANK" evidence="3">
    <location>
        <begin position="662"/>
        <end position="694"/>
    </location>
</feature>
<dbReference type="Pfam" id="PF20720">
    <property type="entry name" value="nSTAND3"/>
    <property type="match status" value="1"/>
</dbReference>
<accession>A0A6J8EP19</accession>